<dbReference type="InterPro" id="IPR040612">
    <property type="entry name" value="ArsA_HSP20-like"/>
</dbReference>
<dbReference type="Pfam" id="PF17886">
    <property type="entry name" value="ArsA_HSP20"/>
    <property type="match status" value="1"/>
</dbReference>
<dbReference type="RefSeq" id="WP_100903848.1">
    <property type="nucleotide sequence ID" value="NZ_CAWNNC010000008.1"/>
</dbReference>
<dbReference type="KEGG" id="nfl:COO91_10115"/>
<dbReference type="InterPro" id="IPR025723">
    <property type="entry name" value="ArsA/GET3_ATPase-like"/>
</dbReference>
<feature type="domain" description="ArsA/GET3 Anion-transporting ATPase-like" evidence="2">
    <location>
        <begin position="3"/>
        <end position="253"/>
    </location>
</feature>
<keyword evidence="5" id="KW-1185">Reference proteome</keyword>
<dbReference type="AlphaFoldDB" id="A0A2K8T882"/>
<feature type="domain" description="ArsA HSP20-like" evidence="3">
    <location>
        <begin position="309"/>
        <end position="367"/>
    </location>
</feature>
<dbReference type="Pfam" id="PF02374">
    <property type="entry name" value="ArsA_ATPase"/>
    <property type="match status" value="1"/>
</dbReference>
<evidence type="ECO:0000313" key="4">
    <source>
        <dbReference type="EMBL" id="AUB43906.1"/>
    </source>
</evidence>
<evidence type="ECO:0000259" key="3">
    <source>
        <dbReference type="Pfam" id="PF17886"/>
    </source>
</evidence>
<dbReference type="OrthoDB" id="9780677at2"/>
<dbReference type="PANTHER" id="PTHR43868">
    <property type="entry name" value="OS02G0711200 PROTEIN"/>
    <property type="match status" value="1"/>
</dbReference>
<dbReference type="Gene3D" id="2.60.40.790">
    <property type="match status" value="1"/>
</dbReference>
<reference evidence="4 5" key="1">
    <citation type="submission" date="2017-11" db="EMBL/GenBank/DDBJ databases">
        <title>Complete genome of a free-living desiccation-tolerant cyanobacterium and its photosynthetic adaptation to extreme terrestrial habitat.</title>
        <authorList>
            <person name="Shang J."/>
        </authorList>
    </citation>
    <scope>NUCLEOTIDE SEQUENCE [LARGE SCALE GENOMIC DNA]</scope>
    <source>
        <strain evidence="4 5">CCNUN1</strain>
        <plasmid evidence="5">pnfsy07</plasmid>
    </source>
</reference>
<evidence type="ECO:0000313" key="5">
    <source>
        <dbReference type="Proteomes" id="UP000232003"/>
    </source>
</evidence>
<evidence type="ECO:0000256" key="1">
    <source>
        <dbReference type="ARBA" id="ARBA00011040"/>
    </source>
</evidence>
<name>A0A2K8T882_9NOSO</name>
<dbReference type="InterPro" id="IPR008978">
    <property type="entry name" value="HSP20-like_chaperone"/>
</dbReference>
<proteinExistence type="inferred from homology"/>
<dbReference type="PANTHER" id="PTHR43868:SF1">
    <property type="entry name" value="P-LOOP CONTAINING NUCLEOSIDE TRIPHOSPHATE HYDROLASES SUPERFAMILY PROTEIN"/>
    <property type="match status" value="1"/>
</dbReference>
<protein>
    <submittedName>
        <fullName evidence="4">ArsA, arsenite-transporting ATPase</fullName>
    </submittedName>
</protein>
<organism evidence="4 5">
    <name type="scientific">Nostoc flagelliforme CCNUN1</name>
    <dbReference type="NCBI Taxonomy" id="2038116"/>
    <lineage>
        <taxon>Bacteria</taxon>
        <taxon>Bacillati</taxon>
        <taxon>Cyanobacteriota</taxon>
        <taxon>Cyanophyceae</taxon>
        <taxon>Nostocales</taxon>
        <taxon>Nostocaceae</taxon>
        <taxon>Nostoc</taxon>
    </lineage>
</organism>
<dbReference type="CDD" id="cd02035">
    <property type="entry name" value="ArsA"/>
    <property type="match status" value="1"/>
</dbReference>
<geneLocation type="plasmid" evidence="5">
    <name>pnfsy07</name>
</geneLocation>
<dbReference type="SUPFAM" id="SSF52540">
    <property type="entry name" value="P-loop containing nucleoside triphosphate hydrolases"/>
    <property type="match status" value="1"/>
</dbReference>
<gene>
    <name evidence="4" type="ORF">COO91_10115</name>
</gene>
<dbReference type="InterPro" id="IPR053262">
    <property type="entry name" value="ArsA_ATPase-like"/>
</dbReference>
<comment type="similarity">
    <text evidence="1">Belongs to the arsA ATPase family.</text>
</comment>
<dbReference type="Proteomes" id="UP000232003">
    <property type="component" value="Plasmid pNFSY07"/>
</dbReference>
<sequence>MSRIITFLGKADTRHTTVAIATAKWFAQYSQRVLLVTHNPNPSAELLLETSLKATPQEIAPYLSVVQLQATVLLEQVWEEVKKWLALYLPPSVKMEIYSREVIILPGFDSLLSFNALRKYYQSEDYDVIIYDGRGDLESLRMLGIPNIADWYFRRFRQTLESLDLSKIADSIGGPLASALLSANMDTRKVQDAIVQIQDWIAKSVAVVGDAKRLSAYLVTTDEPAAIAEARWLWGSAQQVDLRVSGVLAYQSYEAANKTELEQAFAPLEVNLIPVLQKHNWEPLLDALPDFKTIPHVPQPLTVDLVQRQVKVFLPGFSKSQVKLTQLGTELTVEAGDQRRNIVLPNELRNQPVTGGKFEEPYLVISF</sequence>
<dbReference type="InterPro" id="IPR027417">
    <property type="entry name" value="P-loop_NTPase"/>
</dbReference>
<accession>A0A2K8T882</accession>
<dbReference type="EMBL" id="CP024792">
    <property type="protein sequence ID" value="AUB43906.1"/>
    <property type="molecule type" value="Genomic_DNA"/>
</dbReference>
<keyword evidence="4" id="KW-0614">Plasmid</keyword>
<dbReference type="Gene3D" id="3.40.50.300">
    <property type="entry name" value="P-loop containing nucleotide triphosphate hydrolases"/>
    <property type="match status" value="1"/>
</dbReference>
<evidence type="ECO:0000259" key="2">
    <source>
        <dbReference type="Pfam" id="PF02374"/>
    </source>
</evidence>